<keyword evidence="3" id="KW-1185">Reference proteome</keyword>
<protein>
    <submittedName>
        <fullName evidence="2">Uncharacterized protein</fullName>
    </submittedName>
</protein>
<feature type="compositionally biased region" description="Polar residues" evidence="1">
    <location>
        <begin position="50"/>
        <end position="66"/>
    </location>
</feature>
<dbReference type="EMBL" id="BLLF01009195">
    <property type="protein sequence ID" value="GFH33647.1"/>
    <property type="molecule type" value="Genomic_DNA"/>
</dbReference>
<proteinExistence type="predicted"/>
<accession>A0A6A0APS9</accession>
<evidence type="ECO:0000256" key="1">
    <source>
        <dbReference type="SAM" id="MobiDB-lite"/>
    </source>
</evidence>
<feature type="region of interest" description="Disordered" evidence="1">
    <location>
        <begin position="37"/>
        <end position="66"/>
    </location>
</feature>
<organism evidence="2 3">
    <name type="scientific">Haematococcus lacustris</name>
    <name type="common">Green alga</name>
    <name type="synonym">Haematococcus pluvialis</name>
    <dbReference type="NCBI Taxonomy" id="44745"/>
    <lineage>
        <taxon>Eukaryota</taxon>
        <taxon>Viridiplantae</taxon>
        <taxon>Chlorophyta</taxon>
        <taxon>core chlorophytes</taxon>
        <taxon>Chlorophyceae</taxon>
        <taxon>CS clade</taxon>
        <taxon>Chlamydomonadales</taxon>
        <taxon>Haematococcaceae</taxon>
        <taxon>Haematococcus</taxon>
    </lineage>
</organism>
<evidence type="ECO:0000313" key="2">
    <source>
        <dbReference type="EMBL" id="GFH33647.1"/>
    </source>
</evidence>
<dbReference type="Proteomes" id="UP000485058">
    <property type="component" value="Unassembled WGS sequence"/>
</dbReference>
<reference evidence="2 3" key="1">
    <citation type="submission" date="2020-02" db="EMBL/GenBank/DDBJ databases">
        <title>Draft genome sequence of Haematococcus lacustris strain NIES-144.</title>
        <authorList>
            <person name="Morimoto D."/>
            <person name="Nakagawa S."/>
            <person name="Yoshida T."/>
            <person name="Sawayama S."/>
        </authorList>
    </citation>
    <scope>NUCLEOTIDE SEQUENCE [LARGE SCALE GENOMIC DNA]</scope>
    <source>
        <strain evidence="2 3">NIES-144</strain>
    </source>
</reference>
<dbReference type="AlphaFoldDB" id="A0A6A0APS9"/>
<name>A0A6A0APS9_HAELA</name>
<feature type="non-terminal residue" evidence="2">
    <location>
        <position position="66"/>
    </location>
</feature>
<gene>
    <name evidence="2" type="ORF">HaLaN_33048</name>
</gene>
<sequence length="66" mass="7355">ALALAAEAEAQALANAGAHEAQLHRLQTDLQLREQQLIDHQHTTEEQDEQTMPPSMPKQQQDWATA</sequence>
<feature type="non-terminal residue" evidence="2">
    <location>
        <position position="1"/>
    </location>
</feature>
<evidence type="ECO:0000313" key="3">
    <source>
        <dbReference type="Proteomes" id="UP000485058"/>
    </source>
</evidence>
<comment type="caution">
    <text evidence="2">The sequence shown here is derived from an EMBL/GenBank/DDBJ whole genome shotgun (WGS) entry which is preliminary data.</text>
</comment>